<dbReference type="Proteomes" id="UP001161247">
    <property type="component" value="Chromosome 4"/>
</dbReference>
<dbReference type="EMBL" id="OX459121">
    <property type="protein sequence ID" value="CAI9103247.1"/>
    <property type="molecule type" value="Genomic_DNA"/>
</dbReference>
<accession>A0AAV1D8S6</accession>
<gene>
    <name evidence="2" type="ORF">OLC1_LOCUS12458</name>
</gene>
<feature type="region of interest" description="Disordered" evidence="1">
    <location>
        <begin position="1"/>
        <end position="28"/>
    </location>
</feature>
<dbReference type="AlphaFoldDB" id="A0AAV1D8S6"/>
<name>A0AAV1D8S6_OLDCO</name>
<organism evidence="2 3">
    <name type="scientific">Oldenlandia corymbosa var. corymbosa</name>
    <dbReference type="NCBI Taxonomy" id="529605"/>
    <lineage>
        <taxon>Eukaryota</taxon>
        <taxon>Viridiplantae</taxon>
        <taxon>Streptophyta</taxon>
        <taxon>Embryophyta</taxon>
        <taxon>Tracheophyta</taxon>
        <taxon>Spermatophyta</taxon>
        <taxon>Magnoliopsida</taxon>
        <taxon>eudicotyledons</taxon>
        <taxon>Gunneridae</taxon>
        <taxon>Pentapetalae</taxon>
        <taxon>asterids</taxon>
        <taxon>lamiids</taxon>
        <taxon>Gentianales</taxon>
        <taxon>Rubiaceae</taxon>
        <taxon>Rubioideae</taxon>
        <taxon>Spermacoceae</taxon>
        <taxon>Hedyotis-Oldenlandia complex</taxon>
        <taxon>Oldenlandia</taxon>
    </lineage>
</organism>
<reference evidence="2" key="1">
    <citation type="submission" date="2023-03" db="EMBL/GenBank/DDBJ databases">
        <authorList>
            <person name="Julca I."/>
        </authorList>
    </citation>
    <scope>NUCLEOTIDE SEQUENCE</scope>
</reference>
<evidence type="ECO:0000313" key="3">
    <source>
        <dbReference type="Proteomes" id="UP001161247"/>
    </source>
</evidence>
<evidence type="ECO:0000313" key="2">
    <source>
        <dbReference type="EMBL" id="CAI9103247.1"/>
    </source>
</evidence>
<keyword evidence="3" id="KW-1185">Reference proteome</keyword>
<sequence>MQLEKQFEAARKSGEALERAMKEDPGKQRWQRPIEELISLELMTFHIAINVDNFINQFGESADGGQYLSCHRHPSVADSASDVQEEIDLIRLVSPSRSDSFEKVDDDKKLVRVHQFI</sequence>
<protein>
    <submittedName>
        <fullName evidence="2">OLC1v1001698C1</fullName>
    </submittedName>
</protein>
<proteinExistence type="predicted"/>
<evidence type="ECO:0000256" key="1">
    <source>
        <dbReference type="SAM" id="MobiDB-lite"/>
    </source>
</evidence>